<dbReference type="GO" id="GO:0008483">
    <property type="term" value="F:transaminase activity"/>
    <property type="evidence" value="ECO:0007669"/>
    <property type="project" value="UniProtKB-KW"/>
</dbReference>
<dbReference type="Proteomes" id="UP000441586">
    <property type="component" value="Unassembled WGS sequence"/>
</dbReference>
<dbReference type="InterPro" id="IPR010111">
    <property type="entry name" value="Kynureninase"/>
</dbReference>
<organism evidence="5 6">
    <name type="scientific">Parasedimentitalea maritima</name>
    <dbReference type="NCBI Taxonomy" id="2578117"/>
    <lineage>
        <taxon>Bacteria</taxon>
        <taxon>Pseudomonadati</taxon>
        <taxon>Pseudomonadota</taxon>
        <taxon>Alphaproteobacteria</taxon>
        <taxon>Rhodobacterales</taxon>
        <taxon>Paracoccaceae</taxon>
        <taxon>Parasedimentitalea</taxon>
    </lineage>
</organism>
<dbReference type="InterPro" id="IPR015421">
    <property type="entry name" value="PyrdxlP-dep_Trfase_major"/>
</dbReference>
<dbReference type="SUPFAM" id="SSF53383">
    <property type="entry name" value="PLP-dependent transferases"/>
    <property type="match status" value="1"/>
</dbReference>
<keyword evidence="5" id="KW-0808">Transferase</keyword>
<dbReference type="GO" id="GO:0009435">
    <property type="term" value="P:NAD+ biosynthetic process"/>
    <property type="evidence" value="ECO:0007669"/>
    <property type="project" value="InterPro"/>
</dbReference>
<dbReference type="RefSeq" id="WP_158980191.1">
    <property type="nucleotide sequence ID" value="NZ_WSFO01000008.1"/>
</dbReference>
<dbReference type="InterPro" id="IPR015422">
    <property type="entry name" value="PyrdxlP-dep_Trfase_small"/>
</dbReference>
<evidence type="ECO:0000256" key="3">
    <source>
        <dbReference type="ARBA" id="ARBA00022898"/>
    </source>
</evidence>
<keyword evidence="2" id="KW-0378">Hydrolase</keyword>
<dbReference type="InterPro" id="IPR000192">
    <property type="entry name" value="Aminotrans_V_dom"/>
</dbReference>
<keyword evidence="5" id="KW-0032">Aminotransferase</keyword>
<dbReference type="EMBL" id="WSFO01000008">
    <property type="protein sequence ID" value="KAE9629035.1"/>
    <property type="molecule type" value="Genomic_DNA"/>
</dbReference>
<gene>
    <name evidence="5" type="ORF">GP644_14840</name>
</gene>
<keyword evidence="1" id="KW-0662">Pyridine nucleotide biosynthesis</keyword>
<proteinExistence type="predicted"/>
<dbReference type="AlphaFoldDB" id="A0A6A4RID8"/>
<protein>
    <submittedName>
        <fullName evidence="5">Aminotransferase class V-fold PLP-dependent enzyme</fullName>
    </submittedName>
</protein>
<dbReference type="Pfam" id="PF00266">
    <property type="entry name" value="Aminotran_5"/>
    <property type="match status" value="1"/>
</dbReference>
<reference evidence="5 6" key="1">
    <citation type="submission" date="2019-12" db="EMBL/GenBank/DDBJ databases">
        <authorList>
            <person name="Zhang Y.-J."/>
        </authorList>
    </citation>
    <scope>NUCLEOTIDE SEQUENCE [LARGE SCALE GENOMIC DNA]</scope>
    <source>
        <strain evidence="5 6">H18S-6</strain>
    </source>
</reference>
<dbReference type="GO" id="GO:0019441">
    <property type="term" value="P:L-tryptophan catabolic process to kynurenine"/>
    <property type="evidence" value="ECO:0007669"/>
    <property type="project" value="TreeGrafter"/>
</dbReference>
<feature type="domain" description="Aminotransferase class V" evidence="4">
    <location>
        <begin position="63"/>
        <end position="353"/>
    </location>
</feature>
<dbReference type="Gene3D" id="3.40.640.10">
    <property type="entry name" value="Type I PLP-dependent aspartate aminotransferase-like (Major domain)"/>
    <property type="match status" value="1"/>
</dbReference>
<name>A0A6A4RID8_9RHOB</name>
<accession>A0A6A4RID8</accession>
<sequence length="379" mass="41419">MTNAPNAPDGSGYLLYHSIGQYHGKAKESALALAEFAEFWGATNDEHWANVLPKRQEFIDGWRHLINAPEGTLTTSENVTASLYSLIGALPEKYLEGKRVLVAADCFPSLHFMLSGISERFGFSLDTVPMRQDASWVEDEDMLASWGPDVGLALLTWVSSTSSHKIDLKPLVAHGRKMGSLIGVDITQAAGLLPFDVMAPEIDFTVSTSLKWLCGTPGAGILHVANELTLECEPGLRGWFSQPDPFSWELDKFEYAPDSRRFDHGTPGMVANIASLPALKWHAAQNREELVAHNHNLTSQIIDVIDDLKLNLCTPRSASNRGGSIMVKLPPEMPAAHVLNTLKTNHIYADARGQTLRLSPGFVTTSDGIDALHQSLKAV</sequence>
<dbReference type="GO" id="GO:0030170">
    <property type="term" value="F:pyridoxal phosphate binding"/>
    <property type="evidence" value="ECO:0007669"/>
    <property type="project" value="InterPro"/>
</dbReference>
<dbReference type="PANTHER" id="PTHR14084">
    <property type="entry name" value="KYNURENINASE"/>
    <property type="match status" value="1"/>
</dbReference>
<comment type="caution">
    <text evidence="5">The sequence shown here is derived from an EMBL/GenBank/DDBJ whole genome shotgun (WGS) entry which is preliminary data.</text>
</comment>
<keyword evidence="3" id="KW-0663">Pyridoxal phosphate</keyword>
<dbReference type="Gene3D" id="3.90.1150.10">
    <property type="entry name" value="Aspartate Aminotransferase, domain 1"/>
    <property type="match status" value="1"/>
</dbReference>
<evidence type="ECO:0000256" key="2">
    <source>
        <dbReference type="ARBA" id="ARBA00022801"/>
    </source>
</evidence>
<dbReference type="GO" id="GO:0005737">
    <property type="term" value="C:cytoplasm"/>
    <property type="evidence" value="ECO:0007669"/>
    <property type="project" value="InterPro"/>
</dbReference>
<dbReference type="PANTHER" id="PTHR14084:SF0">
    <property type="entry name" value="KYNURENINASE"/>
    <property type="match status" value="1"/>
</dbReference>
<evidence type="ECO:0000256" key="1">
    <source>
        <dbReference type="ARBA" id="ARBA00022642"/>
    </source>
</evidence>
<evidence type="ECO:0000259" key="4">
    <source>
        <dbReference type="Pfam" id="PF00266"/>
    </source>
</evidence>
<dbReference type="GO" id="GO:0030429">
    <property type="term" value="F:kynureninase activity"/>
    <property type="evidence" value="ECO:0007669"/>
    <property type="project" value="InterPro"/>
</dbReference>
<dbReference type="InterPro" id="IPR015424">
    <property type="entry name" value="PyrdxlP-dep_Trfase"/>
</dbReference>
<dbReference type="GO" id="GO:0043420">
    <property type="term" value="P:anthranilate metabolic process"/>
    <property type="evidence" value="ECO:0007669"/>
    <property type="project" value="TreeGrafter"/>
</dbReference>
<evidence type="ECO:0000313" key="6">
    <source>
        <dbReference type="Proteomes" id="UP000441586"/>
    </source>
</evidence>
<evidence type="ECO:0000313" key="5">
    <source>
        <dbReference type="EMBL" id="KAE9629035.1"/>
    </source>
</evidence>